<feature type="region of interest" description="Disordered" evidence="1">
    <location>
        <begin position="528"/>
        <end position="588"/>
    </location>
</feature>
<sequence length="588" mass="64692">AIRRMRVSSGLSSRPFGYVASLRPCFATEDVGVAVAAMDTLTDVDCDIQGVTELQKLGLESPSDPEIRIAAYRGLVHCLLKRPKLMETVADALDPTHDAFSTQDIFIPSSFLIFMRVSCTEHLAYMINLLTYCKVVKYTPCGTPQWHLHDSTTAIASYVWSHIQSVLKSDDPSQVALKDLLISSEIISRSHDPVWYDPRQHSRHLSHTVDVDARTALTISGDLIWGRYSPAPRALYLKVVLHHDGETYDLTQVMVRVTGLEAMILNLPGVEELFRYVSGKATGLWSHFASFAQKALRNKREITHVQIAEFIDHVMSRIPADYRSGISSAEVSLKILGQHALHVRLVDLHNTSIGDSLSRMIKGPLRAAVLGLMPLMDNTYTMATLSGVPVSIGVNGIAGVNSAFMHVSGGMGGMLKLLASGGVSMKTQVTVGQSKVQTPISGQRLNEGHHAALSSGYIWSVDLPFSASYEHKGEDTRITLRTAENWSGRFLHHQRETSVAGEVIHMRVTQDCIGVNEPLELCVDTLTYGSSHEDTPTSVPVERSDMPLDTRKAPPDGDRSWLGQYLSDEGRPPLEEEATESNTIGDER</sequence>
<evidence type="ECO:0000313" key="3">
    <source>
        <dbReference type="EMBL" id="KAK7071872.1"/>
    </source>
</evidence>
<dbReference type="Pfam" id="PF09172">
    <property type="entry name" value="Vit_open_b-sht"/>
    <property type="match status" value="1"/>
</dbReference>
<organism evidence="3 4">
    <name type="scientific">Halocaridina rubra</name>
    <name type="common">Hawaiian red shrimp</name>
    <dbReference type="NCBI Taxonomy" id="373956"/>
    <lineage>
        <taxon>Eukaryota</taxon>
        <taxon>Metazoa</taxon>
        <taxon>Ecdysozoa</taxon>
        <taxon>Arthropoda</taxon>
        <taxon>Crustacea</taxon>
        <taxon>Multicrustacea</taxon>
        <taxon>Malacostraca</taxon>
        <taxon>Eumalacostraca</taxon>
        <taxon>Eucarida</taxon>
        <taxon>Decapoda</taxon>
        <taxon>Pleocyemata</taxon>
        <taxon>Caridea</taxon>
        <taxon>Atyoidea</taxon>
        <taxon>Atyidae</taxon>
        <taxon>Halocaridina</taxon>
    </lineage>
</organism>
<dbReference type="Gene3D" id="1.25.10.20">
    <property type="entry name" value="Vitellinogen, superhelical"/>
    <property type="match status" value="1"/>
</dbReference>
<evidence type="ECO:0000256" key="1">
    <source>
        <dbReference type="SAM" id="MobiDB-lite"/>
    </source>
</evidence>
<protein>
    <recommendedName>
        <fullName evidence="2">Vitellinogen open beta-sheet domain-containing protein</fullName>
    </recommendedName>
</protein>
<dbReference type="PANTHER" id="PTHR23345:SF15">
    <property type="entry name" value="VITELLOGENIN 1-RELATED"/>
    <property type="match status" value="1"/>
</dbReference>
<dbReference type="InterPro" id="IPR050733">
    <property type="entry name" value="Vitellogenin/Apolipophorin"/>
</dbReference>
<dbReference type="InterPro" id="IPR015819">
    <property type="entry name" value="Lipid_transp_b-sht_shell"/>
</dbReference>
<dbReference type="InterPro" id="IPR011030">
    <property type="entry name" value="Lipovitellin_superhlx_dom"/>
</dbReference>
<dbReference type="InterPro" id="IPR015255">
    <property type="entry name" value="Vitellinogen_open_b-sht"/>
</dbReference>
<feature type="domain" description="Vitellinogen open beta-sheet" evidence="2">
    <location>
        <begin position="212"/>
        <end position="398"/>
    </location>
</feature>
<name>A0AAN9A6R6_HALRR</name>
<proteinExistence type="predicted"/>
<dbReference type="GO" id="GO:0005319">
    <property type="term" value="F:lipid transporter activity"/>
    <property type="evidence" value="ECO:0007669"/>
    <property type="project" value="InterPro"/>
</dbReference>
<feature type="non-terminal residue" evidence="3">
    <location>
        <position position="1"/>
    </location>
</feature>
<comment type="caution">
    <text evidence="3">The sequence shown here is derived from an EMBL/GenBank/DDBJ whole genome shotgun (WGS) entry which is preliminary data.</text>
</comment>
<accession>A0AAN9A6R6</accession>
<reference evidence="3 4" key="1">
    <citation type="submission" date="2023-11" db="EMBL/GenBank/DDBJ databases">
        <title>Halocaridina rubra genome assembly.</title>
        <authorList>
            <person name="Smith C."/>
        </authorList>
    </citation>
    <scope>NUCLEOTIDE SEQUENCE [LARGE SCALE GENOMIC DNA]</scope>
    <source>
        <strain evidence="3">EP-1</strain>
        <tissue evidence="3">Whole</tissue>
    </source>
</reference>
<dbReference type="AlphaFoldDB" id="A0AAN9A6R6"/>
<dbReference type="EMBL" id="JAXCGZ010013865">
    <property type="protein sequence ID" value="KAK7071872.1"/>
    <property type="molecule type" value="Genomic_DNA"/>
</dbReference>
<dbReference type="SUPFAM" id="SSF56968">
    <property type="entry name" value="Lipovitellin-phosvitin complex, beta-sheet shell regions"/>
    <property type="match status" value="1"/>
</dbReference>
<evidence type="ECO:0000313" key="4">
    <source>
        <dbReference type="Proteomes" id="UP001381693"/>
    </source>
</evidence>
<dbReference type="Proteomes" id="UP001381693">
    <property type="component" value="Unassembled WGS sequence"/>
</dbReference>
<evidence type="ECO:0000259" key="2">
    <source>
        <dbReference type="Pfam" id="PF09172"/>
    </source>
</evidence>
<gene>
    <name evidence="3" type="ORF">SK128_018548</name>
</gene>
<dbReference type="PANTHER" id="PTHR23345">
    <property type="entry name" value="VITELLOGENIN-RELATED"/>
    <property type="match status" value="1"/>
</dbReference>
<feature type="compositionally biased region" description="Basic and acidic residues" evidence="1">
    <location>
        <begin position="542"/>
        <end position="559"/>
    </location>
</feature>
<keyword evidence="4" id="KW-1185">Reference proteome</keyword>